<name>A0A0S4JTA4_BODSA</name>
<keyword evidence="2" id="KW-0378">Hydrolase</keyword>
<feature type="compositionally biased region" description="Pro residues" evidence="3">
    <location>
        <begin position="145"/>
        <end position="158"/>
    </location>
</feature>
<accession>A0A0S4JTA4</accession>
<dbReference type="PANTHER" id="PTHR12121:SF45">
    <property type="entry name" value="NOCTURNIN"/>
    <property type="match status" value="1"/>
</dbReference>
<feature type="domain" description="Endonuclease/exonuclease/phosphatase" evidence="4">
    <location>
        <begin position="228"/>
        <end position="487"/>
    </location>
</feature>
<feature type="compositionally biased region" description="Pro residues" evidence="3">
    <location>
        <begin position="122"/>
        <end position="138"/>
    </location>
</feature>
<evidence type="ECO:0000313" key="5">
    <source>
        <dbReference type="EMBL" id="CUG93224.1"/>
    </source>
</evidence>
<evidence type="ECO:0000256" key="3">
    <source>
        <dbReference type="SAM" id="MobiDB-lite"/>
    </source>
</evidence>
<dbReference type="EMBL" id="CYKH01002131">
    <property type="protein sequence ID" value="CUG93224.1"/>
    <property type="molecule type" value="Genomic_DNA"/>
</dbReference>
<evidence type="ECO:0000259" key="4">
    <source>
        <dbReference type="Pfam" id="PF03372"/>
    </source>
</evidence>
<proteinExistence type="inferred from homology"/>
<evidence type="ECO:0000313" key="6">
    <source>
        <dbReference type="Proteomes" id="UP000051952"/>
    </source>
</evidence>
<reference evidence="6" key="1">
    <citation type="submission" date="2015-09" db="EMBL/GenBank/DDBJ databases">
        <authorList>
            <consortium name="Pathogen Informatics"/>
        </authorList>
    </citation>
    <scope>NUCLEOTIDE SEQUENCE [LARGE SCALE GENOMIC DNA]</scope>
    <source>
        <strain evidence="6">Lake Konstanz</strain>
    </source>
</reference>
<dbReference type="SUPFAM" id="SSF56219">
    <property type="entry name" value="DNase I-like"/>
    <property type="match status" value="1"/>
</dbReference>
<feature type="compositionally biased region" description="Polar residues" evidence="3">
    <location>
        <begin position="627"/>
        <end position="637"/>
    </location>
</feature>
<gene>
    <name evidence="5" type="ORF">BSAL_41460</name>
</gene>
<feature type="compositionally biased region" description="Low complexity" evidence="3">
    <location>
        <begin position="604"/>
        <end position="626"/>
    </location>
</feature>
<dbReference type="InterPro" id="IPR005135">
    <property type="entry name" value="Endo/exonuclease/phosphatase"/>
</dbReference>
<dbReference type="InterPro" id="IPR050410">
    <property type="entry name" value="CCR4/nocturin_mRNA_transcr"/>
</dbReference>
<feature type="region of interest" description="Disordered" evidence="3">
    <location>
        <begin position="28"/>
        <end position="54"/>
    </location>
</feature>
<dbReference type="PANTHER" id="PTHR12121">
    <property type="entry name" value="CARBON CATABOLITE REPRESSOR PROTEIN 4"/>
    <property type="match status" value="1"/>
</dbReference>
<feature type="region of interest" description="Disordered" evidence="3">
    <location>
        <begin position="120"/>
        <end position="169"/>
    </location>
</feature>
<evidence type="ECO:0000256" key="1">
    <source>
        <dbReference type="ARBA" id="ARBA00010774"/>
    </source>
</evidence>
<comment type="similarity">
    <text evidence="1">Belongs to the CCR4/nocturin family.</text>
</comment>
<sequence length="644" mass="70796">MMGDRDTHIVDQLCLWWIIIFTMSNRRNDSNTYDDDDDNRELSSGGGAATLPMTQRDIMNQVERVQAYLLTLSEKLKACSSHLASSSSDDKQQQQQQMHDLQSSIIRENARVAALFEAMTRLPPPPPPTVAPLPPPPRCQKHDPPPPPTVAPLPPPPRCQKHDATSPSAAVPTVRVMTLNMLYEGHYRRYAQGQTLDESSRAELAFDFIVRHARQIEEDEGATGGRGLRETVDVFALQECSLKGSNLFKNGLGIAIARALPDYSLIYPPTGSEESVALLYNHRKLMSVGFPTYVPFAEVINPAALADGGQQLGFPIDFKIAQKGLLSQLFELRSSTSSSSSQQPIRFVVASAHVPFGSTPFGTASYLFDMHQQLSKPEFRKYILCGDFNASMSSKNELTVEAFKATFADGNGCWKEATRTLPWTARSPSERFEKIDYMFYTTNSAGEFRLVADERTLSIYPTDEMQLLPHHASAPPPLSNHSFFSDHAALAITFVLEPQPPQQIAAPLPMKMTRDLARCLDITTEMKAFRSTLSVSSSGALTVPRRQPAMTTQQNIVPPPHQQHQVIQRGSGGGYAQSPPQQSTYQRSLHPQQSLATPLSANRASTTFNSGGSSSTGSNGQTGAAGLSQQSRRTNSAHPAPHRY</sequence>
<dbReference type="Proteomes" id="UP000051952">
    <property type="component" value="Unassembled WGS sequence"/>
</dbReference>
<dbReference type="Gene3D" id="3.60.10.10">
    <property type="entry name" value="Endonuclease/exonuclease/phosphatase"/>
    <property type="match status" value="1"/>
</dbReference>
<protein>
    <recommendedName>
        <fullName evidence="4">Endonuclease/exonuclease/phosphatase domain-containing protein</fullName>
    </recommendedName>
</protein>
<dbReference type="VEuPathDB" id="TriTrypDB:BSAL_41460"/>
<dbReference type="AlphaFoldDB" id="A0A0S4JTA4"/>
<dbReference type="InterPro" id="IPR036691">
    <property type="entry name" value="Endo/exonu/phosph_ase_sf"/>
</dbReference>
<dbReference type="Pfam" id="PF03372">
    <property type="entry name" value="Exo_endo_phos"/>
    <property type="match status" value="1"/>
</dbReference>
<evidence type="ECO:0000256" key="2">
    <source>
        <dbReference type="ARBA" id="ARBA00022801"/>
    </source>
</evidence>
<keyword evidence="6" id="KW-1185">Reference proteome</keyword>
<feature type="compositionally biased region" description="Polar residues" evidence="3">
    <location>
        <begin position="578"/>
        <end position="603"/>
    </location>
</feature>
<dbReference type="GO" id="GO:0006139">
    <property type="term" value="P:nucleobase-containing compound metabolic process"/>
    <property type="evidence" value="ECO:0007669"/>
    <property type="project" value="UniProtKB-ARBA"/>
</dbReference>
<dbReference type="GO" id="GO:0000175">
    <property type="term" value="F:3'-5'-RNA exonuclease activity"/>
    <property type="evidence" value="ECO:0007669"/>
    <property type="project" value="TreeGrafter"/>
</dbReference>
<organism evidence="5 6">
    <name type="scientific">Bodo saltans</name>
    <name type="common">Flagellated protozoan</name>
    <dbReference type="NCBI Taxonomy" id="75058"/>
    <lineage>
        <taxon>Eukaryota</taxon>
        <taxon>Discoba</taxon>
        <taxon>Euglenozoa</taxon>
        <taxon>Kinetoplastea</taxon>
        <taxon>Metakinetoplastina</taxon>
        <taxon>Eubodonida</taxon>
        <taxon>Bodonidae</taxon>
        <taxon>Bodo</taxon>
    </lineage>
</organism>
<feature type="region of interest" description="Disordered" evidence="3">
    <location>
        <begin position="547"/>
        <end position="644"/>
    </location>
</feature>